<dbReference type="InterPro" id="IPR053925">
    <property type="entry name" value="RecX_HTH_3rd"/>
</dbReference>
<evidence type="ECO:0000256" key="4">
    <source>
        <dbReference type="ARBA" id="ARBA00022490"/>
    </source>
</evidence>
<evidence type="ECO:0000256" key="1">
    <source>
        <dbReference type="ARBA" id="ARBA00004496"/>
    </source>
</evidence>
<evidence type="ECO:0000313" key="9">
    <source>
        <dbReference type="Proteomes" id="UP000177042"/>
    </source>
</evidence>
<organism evidence="8 9">
    <name type="scientific">Candidatus Daviesbacteria bacterium RIFCSPHIGHO2_02_FULL_39_12</name>
    <dbReference type="NCBI Taxonomy" id="1797770"/>
    <lineage>
        <taxon>Bacteria</taxon>
        <taxon>Candidatus Daviesiibacteriota</taxon>
    </lineage>
</organism>
<dbReference type="PANTHER" id="PTHR33602:SF1">
    <property type="entry name" value="REGULATORY PROTEIN RECX FAMILY PROTEIN"/>
    <property type="match status" value="1"/>
</dbReference>
<reference evidence="8 9" key="1">
    <citation type="journal article" date="2016" name="Nat. Commun.">
        <title>Thousands of microbial genomes shed light on interconnected biogeochemical processes in an aquifer system.</title>
        <authorList>
            <person name="Anantharaman K."/>
            <person name="Brown C.T."/>
            <person name="Hug L.A."/>
            <person name="Sharon I."/>
            <person name="Castelle C.J."/>
            <person name="Probst A.J."/>
            <person name="Thomas B.C."/>
            <person name="Singh A."/>
            <person name="Wilkins M.J."/>
            <person name="Karaoz U."/>
            <person name="Brodie E.L."/>
            <person name="Williams K.H."/>
            <person name="Hubbard S.S."/>
            <person name="Banfield J.F."/>
        </authorList>
    </citation>
    <scope>NUCLEOTIDE SEQUENCE [LARGE SCALE GENOMIC DNA]</scope>
</reference>
<dbReference type="EMBL" id="MFCX01000005">
    <property type="protein sequence ID" value="OGE26695.1"/>
    <property type="molecule type" value="Genomic_DNA"/>
</dbReference>
<dbReference type="HAMAP" id="MF_01114">
    <property type="entry name" value="RecX"/>
    <property type="match status" value="1"/>
</dbReference>
<dbReference type="AlphaFoldDB" id="A0A1F5JDE9"/>
<comment type="similarity">
    <text evidence="2 5">Belongs to the RecX family.</text>
</comment>
<evidence type="ECO:0000259" key="7">
    <source>
        <dbReference type="Pfam" id="PF21981"/>
    </source>
</evidence>
<dbReference type="InterPro" id="IPR036388">
    <property type="entry name" value="WH-like_DNA-bd_sf"/>
</dbReference>
<dbReference type="PANTHER" id="PTHR33602">
    <property type="entry name" value="REGULATORY PROTEIN RECX FAMILY PROTEIN"/>
    <property type="match status" value="1"/>
</dbReference>
<dbReference type="Pfam" id="PF21981">
    <property type="entry name" value="RecX_HTH3"/>
    <property type="match status" value="1"/>
</dbReference>
<dbReference type="Pfam" id="PF02631">
    <property type="entry name" value="RecX_HTH2"/>
    <property type="match status" value="1"/>
</dbReference>
<protein>
    <recommendedName>
        <fullName evidence="3 5">Regulatory protein RecX</fullName>
    </recommendedName>
</protein>
<evidence type="ECO:0000256" key="5">
    <source>
        <dbReference type="HAMAP-Rule" id="MF_01114"/>
    </source>
</evidence>
<dbReference type="InterPro" id="IPR053924">
    <property type="entry name" value="RecX_HTH_2nd"/>
</dbReference>
<evidence type="ECO:0000256" key="2">
    <source>
        <dbReference type="ARBA" id="ARBA00009695"/>
    </source>
</evidence>
<gene>
    <name evidence="5" type="primary">recX</name>
    <name evidence="8" type="ORF">A3C26_01015</name>
</gene>
<keyword evidence="4 5" id="KW-0963">Cytoplasm</keyword>
<dbReference type="GO" id="GO:0005737">
    <property type="term" value="C:cytoplasm"/>
    <property type="evidence" value="ECO:0007669"/>
    <property type="project" value="UniProtKB-SubCell"/>
</dbReference>
<feature type="domain" description="RecX third three-helical" evidence="7">
    <location>
        <begin position="176"/>
        <end position="221"/>
    </location>
</feature>
<feature type="domain" description="RecX second three-helical" evidence="6">
    <location>
        <begin position="126"/>
        <end position="166"/>
    </location>
</feature>
<evidence type="ECO:0000256" key="3">
    <source>
        <dbReference type="ARBA" id="ARBA00018111"/>
    </source>
</evidence>
<dbReference type="Proteomes" id="UP000177042">
    <property type="component" value="Unassembled WGS sequence"/>
</dbReference>
<dbReference type="Gene3D" id="1.10.10.10">
    <property type="entry name" value="Winged helix-like DNA-binding domain superfamily/Winged helix DNA-binding domain"/>
    <property type="match status" value="3"/>
</dbReference>
<name>A0A1F5JDE9_9BACT</name>
<evidence type="ECO:0000313" key="8">
    <source>
        <dbReference type="EMBL" id="OGE26695.1"/>
    </source>
</evidence>
<evidence type="ECO:0000259" key="6">
    <source>
        <dbReference type="Pfam" id="PF02631"/>
    </source>
</evidence>
<accession>A0A1F5JDE9</accession>
<comment type="subcellular location">
    <subcellularLocation>
        <location evidence="1 5">Cytoplasm</location>
    </subcellularLocation>
</comment>
<comment type="function">
    <text evidence="5">Modulates RecA activity.</text>
</comment>
<dbReference type="GO" id="GO:0006282">
    <property type="term" value="P:regulation of DNA repair"/>
    <property type="evidence" value="ECO:0007669"/>
    <property type="project" value="UniProtKB-UniRule"/>
</dbReference>
<proteinExistence type="inferred from homology"/>
<dbReference type="InterPro" id="IPR003783">
    <property type="entry name" value="Regulatory_RecX"/>
</dbReference>
<sequence>MNLSSAREMLRITSVQLQKKNPSRFNIFLDGQFVFGVDEDLIVEYRLVVGKVIDPPFLEKLLFEAEVGKLMERMYRLWNVRSRSEKEVVEYFRSKNYELRIKRKEQVSDLAVELVIKKLKQKGLLDDLVFAKAWAEARRRSGKKGRIALKQELFQKGIAKEIIEEVISQQSSAVSEEELARQALEKKMKLWSALSYLEKKKKMYEFLLRRGFEYEVVKSVVENLMQKR</sequence>
<comment type="caution">
    <text evidence="8">The sequence shown here is derived from an EMBL/GenBank/DDBJ whole genome shotgun (WGS) entry which is preliminary data.</text>
</comment>